<name>A0A8J2HE24_COTCN</name>
<organism evidence="1 2">
    <name type="scientific">Cotesia congregata</name>
    <name type="common">Parasitoid wasp</name>
    <name type="synonym">Apanteles congregatus</name>
    <dbReference type="NCBI Taxonomy" id="51543"/>
    <lineage>
        <taxon>Eukaryota</taxon>
        <taxon>Metazoa</taxon>
        <taxon>Ecdysozoa</taxon>
        <taxon>Arthropoda</taxon>
        <taxon>Hexapoda</taxon>
        <taxon>Insecta</taxon>
        <taxon>Pterygota</taxon>
        <taxon>Neoptera</taxon>
        <taxon>Endopterygota</taxon>
        <taxon>Hymenoptera</taxon>
        <taxon>Apocrita</taxon>
        <taxon>Ichneumonoidea</taxon>
        <taxon>Braconidae</taxon>
        <taxon>Microgastrinae</taxon>
        <taxon>Cotesia</taxon>
    </lineage>
</organism>
<dbReference type="Proteomes" id="UP000786811">
    <property type="component" value="Unassembled WGS sequence"/>
</dbReference>
<proteinExistence type="predicted"/>
<dbReference type="EMBL" id="CAJNRD030001120">
    <property type="protein sequence ID" value="CAG5093030.1"/>
    <property type="molecule type" value="Genomic_DNA"/>
</dbReference>
<sequence length="71" mass="8411">MALLQFSHYWRNLLWASAWTLQLIPKTSLRLSLKLLALTDHYENHSSWGMPHIYTRIYTSCLRSNGHHCNI</sequence>
<evidence type="ECO:0000313" key="1">
    <source>
        <dbReference type="EMBL" id="CAG5093030.1"/>
    </source>
</evidence>
<reference evidence="1" key="1">
    <citation type="submission" date="2021-04" db="EMBL/GenBank/DDBJ databases">
        <authorList>
            <person name="Chebbi M.A.C M."/>
        </authorList>
    </citation>
    <scope>NUCLEOTIDE SEQUENCE</scope>
</reference>
<evidence type="ECO:0000313" key="2">
    <source>
        <dbReference type="Proteomes" id="UP000786811"/>
    </source>
</evidence>
<protein>
    <submittedName>
        <fullName evidence="1">Uncharacterized protein</fullName>
    </submittedName>
</protein>
<comment type="caution">
    <text evidence="1">The sequence shown here is derived from an EMBL/GenBank/DDBJ whole genome shotgun (WGS) entry which is preliminary data.</text>
</comment>
<accession>A0A8J2HE24</accession>
<dbReference type="AlphaFoldDB" id="A0A8J2HE24"/>
<keyword evidence="2" id="KW-1185">Reference proteome</keyword>
<gene>
    <name evidence="1" type="ORF">HICCMSTLAB_LOCUS6534</name>
</gene>